<name>A0A0D2IXP7_9EURO</name>
<accession>A0A0D2IXP7</accession>
<proteinExistence type="inferred from homology"/>
<dbReference type="SUPFAM" id="SSF56112">
    <property type="entry name" value="Protein kinase-like (PK-like)"/>
    <property type="match status" value="1"/>
</dbReference>
<dbReference type="CDD" id="cd13969">
    <property type="entry name" value="ADCK1-like"/>
    <property type="match status" value="1"/>
</dbReference>
<dbReference type="RefSeq" id="XP_013275277.1">
    <property type="nucleotide sequence ID" value="XM_013419823.1"/>
</dbReference>
<dbReference type="InterPro" id="IPR004147">
    <property type="entry name" value="ABC1_dom"/>
</dbReference>
<evidence type="ECO:0000313" key="4">
    <source>
        <dbReference type="Proteomes" id="UP000053617"/>
    </source>
</evidence>
<evidence type="ECO:0000259" key="2">
    <source>
        <dbReference type="Pfam" id="PF03109"/>
    </source>
</evidence>
<comment type="similarity">
    <text evidence="1">Belongs to the protein kinase superfamily. ADCK protein kinase family.</text>
</comment>
<gene>
    <name evidence="3" type="ORF">Z518_02797</name>
</gene>
<evidence type="ECO:0000313" key="3">
    <source>
        <dbReference type="EMBL" id="KIX08141.1"/>
    </source>
</evidence>
<dbReference type="GO" id="GO:0005743">
    <property type="term" value="C:mitochondrial inner membrane"/>
    <property type="evidence" value="ECO:0007669"/>
    <property type="project" value="EnsemblFungi"/>
</dbReference>
<dbReference type="STRING" id="1442369.A0A0D2IXP7"/>
<dbReference type="Pfam" id="PF03109">
    <property type="entry name" value="ABC1"/>
    <property type="match status" value="1"/>
</dbReference>
<organism evidence="3 4">
    <name type="scientific">Rhinocladiella mackenziei CBS 650.93</name>
    <dbReference type="NCBI Taxonomy" id="1442369"/>
    <lineage>
        <taxon>Eukaryota</taxon>
        <taxon>Fungi</taxon>
        <taxon>Dikarya</taxon>
        <taxon>Ascomycota</taxon>
        <taxon>Pezizomycotina</taxon>
        <taxon>Eurotiomycetes</taxon>
        <taxon>Chaetothyriomycetidae</taxon>
        <taxon>Chaetothyriales</taxon>
        <taxon>Herpotrichiellaceae</taxon>
        <taxon>Rhinocladiella</taxon>
    </lineage>
</organism>
<dbReference type="Proteomes" id="UP000053617">
    <property type="component" value="Unassembled WGS sequence"/>
</dbReference>
<dbReference type="InterPro" id="IPR011009">
    <property type="entry name" value="Kinase-like_dom_sf"/>
</dbReference>
<evidence type="ECO:0000256" key="1">
    <source>
        <dbReference type="ARBA" id="ARBA00009670"/>
    </source>
</evidence>
<dbReference type="AlphaFoldDB" id="A0A0D2IXP7"/>
<protein>
    <recommendedName>
        <fullName evidence="2">ABC1 atypical kinase-like domain-containing protein</fullName>
    </recommendedName>
</protein>
<keyword evidence="4" id="KW-1185">Reference proteome</keyword>
<dbReference type="InterPro" id="IPR051130">
    <property type="entry name" value="Mito_struct-func_regulator"/>
</dbReference>
<dbReference type="VEuPathDB" id="FungiDB:Z518_02797"/>
<dbReference type="EMBL" id="KN847476">
    <property type="protein sequence ID" value="KIX08141.1"/>
    <property type="molecule type" value="Genomic_DNA"/>
</dbReference>
<dbReference type="GO" id="GO:0007005">
    <property type="term" value="P:mitochondrion organization"/>
    <property type="evidence" value="ECO:0007669"/>
    <property type="project" value="EnsemblFungi"/>
</dbReference>
<dbReference type="OrthoDB" id="427480at2759"/>
<dbReference type="GO" id="GO:0055088">
    <property type="term" value="P:lipid homeostasis"/>
    <property type="evidence" value="ECO:0007669"/>
    <property type="project" value="EnsemblFungi"/>
</dbReference>
<reference evidence="3 4" key="1">
    <citation type="submission" date="2015-01" db="EMBL/GenBank/DDBJ databases">
        <title>The Genome Sequence of Rhinocladiella mackenzie CBS 650.93.</title>
        <authorList>
            <consortium name="The Broad Institute Genomics Platform"/>
            <person name="Cuomo C."/>
            <person name="de Hoog S."/>
            <person name="Gorbushina A."/>
            <person name="Stielow B."/>
            <person name="Teixiera M."/>
            <person name="Abouelleil A."/>
            <person name="Chapman S.B."/>
            <person name="Priest M."/>
            <person name="Young S.K."/>
            <person name="Wortman J."/>
            <person name="Nusbaum C."/>
            <person name="Birren B."/>
        </authorList>
    </citation>
    <scope>NUCLEOTIDE SEQUENCE [LARGE SCALE GENOMIC DNA]</scope>
    <source>
        <strain evidence="3 4">CBS 650.93</strain>
    </source>
</reference>
<dbReference type="HOGENOM" id="CLU_006533_2_5_1"/>
<feature type="domain" description="ABC1 atypical kinase-like" evidence="2">
    <location>
        <begin position="154"/>
        <end position="405"/>
    </location>
</feature>
<sequence>MRLNSGALFRSRATRTCARCKGTQSARRGYSVSRRSVRVIRPRKAVYWAAAGGSVGGTLLFFGDDIRHGWQAAERTGRVVSTLAVCINDYRVTLKQLEDAEEESAILKACHKRCAERTLKVLEKNGSIFIKLGQHLSSMGYLLPTEWTETFIPLQDKCPVSSYESIQEMFLHDTGHQIEDDFVEFSREPIGAASLAQVHTAILKDTDRRVAVKVQHPSLEEWVPLDLALTRFTFRTLKRAFPDYDMEWLSNEMDFSLPQELDFTLEGANATRARDYFERHTTFPLIIPKVISASRRILVMDYVTGARVDNVSYFDEHQISRDEVSATLARIFNVMIFQSGAPLHCDPHGGNIAIRHNPQRRYPYNFDVILYDHGLYRMPDDKLRRDYARWWLAVIDADEARMRKYAYEVAGVTDEQFPLFASAITGRDYRVLTRRQVATSMRDAEEKEAINEVFGEDLLQQLVQLLGHVPRIILLILKTNDLTRSLDESLGSKEPMRPMMILARYASLTVWEEEKDKIRRRGSLLHPRNIWCLIKAWLRFVRVELKLFGYERYLSLRRHLRLDR</sequence>
<dbReference type="InterPro" id="IPR045307">
    <property type="entry name" value="ADCK1_dom"/>
</dbReference>
<dbReference type="GeneID" id="25290868"/>
<dbReference type="PANTHER" id="PTHR43173">
    <property type="entry name" value="ABC1 FAMILY PROTEIN"/>
    <property type="match status" value="1"/>
</dbReference>
<dbReference type="PANTHER" id="PTHR43173:SF19">
    <property type="entry name" value="AARF DOMAIN-CONTAINING PROTEIN KINASE 1"/>
    <property type="match status" value="1"/>
</dbReference>